<name>A0ABW6QQ73_9NOCA</name>
<reference evidence="2 3" key="1">
    <citation type="submission" date="2024-10" db="EMBL/GenBank/DDBJ databases">
        <title>The Natural Products Discovery Center: Release of the First 8490 Sequenced Strains for Exploring Actinobacteria Biosynthetic Diversity.</title>
        <authorList>
            <person name="Kalkreuter E."/>
            <person name="Kautsar S.A."/>
            <person name="Yang D."/>
            <person name="Bader C.D."/>
            <person name="Teijaro C.N."/>
            <person name="Fluegel L."/>
            <person name="Davis C.M."/>
            <person name="Simpson J.R."/>
            <person name="Lauterbach L."/>
            <person name="Steele A.D."/>
            <person name="Gui C."/>
            <person name="Meng S."/>
            <person name="Li G."/>
            <person name="Viehrig K."/>
            <person name="Ye F."/>
            <person name="Su P."/>
            <person name="Kiefer A.F."/>
            <person name="Nichols A."/>
            <person name="Cepeda A.J."/>
            <person name="Yan W."/>
            <person name="Fan B."/>
            <person name="Jiang Y."/>
            <person name="Adhikari A."/>
            <person name="Zheng C.-J."/>
            <person name="Schuster L."/>
            <person name="Cowan T.M."/>
            <person name="Smanski M.J."/>
            <person name="Chevrette M.G."/>
            <person name="De Carvalho L.P.S."/>
            <person name="Shen B."/>
        </authorList>
    </citation>
    <scope>NUCLEOTIDE SEQUENCE [LARGE SCALE GENOMIC DNA]</scope>
    <source>
        <strain evidence="2 3">NPDC003040</strain>
    </source>
</reference>
<sequence>MTIDDATCTPRRRLLRIAVGVGMAAVAAPLMIENAAPASATQRLWRRCARCRGLWFSGNGTRGGCPAGDILDGGHHDDGTGDYILKEDPDGGQGQSQWFWCRNCQGLWFFGNNTPGVCPSPHLRPGHNNIGSGTYRLEDVTHRDGPGGEDKWRWCRKCSGLFYDGYSLGASGVCPADNQHHDIVGSGSYVLRDADSTRLPRPPY</sequence>
<protein>
    <submittedName>
        <fullName evidence="2">Uncharacterized protein</fullName>
    </submittedName>
</protein>
<feature type="transmembrane region" description="Helical" evidence="1">
    <location>
        <begin position="14"/>
        <end position="32"/>
    </location>
</feature>
<proteinExistence type="predicted"/>
<dbReference type="Proteomes" id="UP001601948">
    <property type="component" value="Unassembled WGS sequence"/>
</dbReference>
<evidence type="ECO:0000313" key="3">
    <source>
        <dbReference type="Proteomes" id="UP001601948"/>
    </source>
</evidence>
<keyword evidence="1" id="KW-1133">Transmembrane helix</keyword>
<dbReference type="EMBL" id="JBIAPI010000002">
    <property type="protein sequence ID" value="MFF3223380.1"/>
    <property type="molecule type" value="Genomic_DNA"/>
</dbReference>
<keyword evidence="3" id="KW-1185">Reference proteome</keyword>
<dbReference type="RefSeq" id="WP_387716448.1">
    <property type="nucleotide sequence ID" value="NZ_JBIAPI010000002.1"/>
</dbReference>
<gene>
    <name evidence="2" type="ORF">ACFYV7_11350</name>
</gene>
<dbReference type="InterPro" id="IPR006311">
    <property type="entry name" value="TAT_signal"/>
</dbReference>
<organism evidence="2 3">
    <name type="scientific">Nocardia suismassiliense</name>
    <dbReference type="NCBI Taxonomy" id="2077092"/>
    <lineage>
        <taxon>Bacteria</taxon>
        <taxon>Bacillati</taxon>
        <taxon>Actinomycetota</taxon>
        <taxon>Actinomycetes</taxon>
        <taxon>Mycobacteriales</taxon>
        <taxon>Nocardiaceae</taxon>
        <taxon>Nocardia</taxon>
    </lineage>
</organism>
<evidence type="ECO:0000256" key="1">
    <source>
        <dbReference type="SAM" id="Phobius"/>
    </source>
</evidence>
<keyword evidence="1" id="KW-0472">Membrane</keyword>
<accession>A0ABW6QQ73</accession>
<comment type="caution">
    <text evidence="2">The sequence shown here is derived from an EMBL/GenBank/DDBJ whole genome shotgun (WGS) entry which is preliminary data.</text>
</comment>
<evidence type="ECO:0000313" key="2">
    <source>
        <dbReference type="EMBL" id="MFF3223380.1"/>
    </source>
</evidence>
<dbReference type="PROSITE" id="PS51318">
    <property type="entry name" value="TAT"/>
    <property type="match status" value="1"/>
</dbReference>
<keyword evidence="1" id="KW-0812">Transmembrane</keyword>